<evidence type="ECO:0000256" key="2">
    <source>
        <dbReference type="ARBA" id="ARBA00022448"/>
    </source>
</evidence>
<feature type="transmembrane region" description="Helical" evidence="7">
    <location>
        <begin position="104"/>
        <end position="123"/>
    </location>
</feature>
<proteinExistence type="predicted"/>
<feature type="transmembrane region" description="Helical" evidence="7">
    <location>
        <begin position="302"/>
        <end position="328"/>
    </location>
</feature>
<dbReference type="PANTHER" id="PTHR11706:SF33">
    <property type="entry name" value="NATURAL RESISTANCE-ASSOCIATED MACROPHAGE PROTEIN 2"/>
    <property type="match status" value="1"/>
</dbReference>
<evidence type="ECO:0000313" key="8">
    <source>
        <dbReference type="EMBL" id="GAA5508406.1"/>
    </source>
</evidence>
<keyword evidence="4" id="KW-0769">Symport</keyword>
<keyword evidence="3 7" id="KW-0812">Transmembrane</keyword>
<evidence type="ECO:0000256" key="6">
    <source>
        <dbReference type="ARBA" id="ARBA00023136"/>
    </source>
</evidence>
<feature type="transmembrane region" description="Helical" evidence="7">
    <location>
        <begin position="401"/>
        <end position="424"/>
    </location>
</feature>
<keyword evidence="5 7" id="KW-1133">Transmembrane helix</keyword>
<feature type="transmembrane region" description="Helical" evidence="7">
    <location>
        <begin position="168"/>
        <end position="189"/>
    </location>
</feature>
<feature type="transmembrane region" description="Helical" evidence="7">
    <location>
        <begin position="209"/>
        <end position="227"/>
    </location>
</feature>
<evidence type="ECO:0000313" key="9">
    <source>
        <dbReference type="Proteomes" id="UP001416858"/>
    </source>
</evidence>
<evidence type="ECO:0000256" key="5">
    <source>
        <dbReference type="ARBA" id="ARBA00022989"/>
    </source>
</evidence>
<feature type="transmembrane region" description="Helical" evidence="7">
    <location>
        <begin position="340"/>
        <end position="359"/>
    </location>
</feature>
<keyword evidence="6 7" id="KW-0472">Membrane</keyword>
<accession>A0ABP9VU90</accession>
<feature type="transmembrane region" description="Helical" evidence="7">
    <location>
        <begin position="61"/>
        <end position="83"/>
    </location>
</feature>
<dbReference type="Proteomes" id="UP001416858">
    <property type="component" value="Unassembled WGS sequence"/>
</dbReference>
<evidence type="ECO:0000256" key="3">
    <source>
        <dbReference type="ARBA" id="ARBA00022692"/>
    </source>
</evidence>
<evidence type="ECO:0000256" key="4">
    <source>
        <dbReference type="ARBA" id="ARBA00022847"/>
    </source>
</evidence>
<feature type="transmembrane region" description="Helical" evidence="7">
    <location>
        <begin position="253"/>
        <end position="275"/>
    </location>
</feature>
<dbReference type="PANTHER" id="PTHR11706">
    <property type="entry name" value="SOLUTE CARRIER PROTEIN FAMILY 11 MEMBER"/>
    <property type="match status" value="1"/>
</dbReference>
<comment type="subcellular location">
    <subcellularLocation>
        <location evidence="1">Membrane</location>
        <topology evidence="1">Multi-pass membrane protein</topology>
    </subcellularLocation>
</comment>
<evidence type="ECO:0000256" key="7">
    <source>
        <dbReference type="SAM" id="Phobius"/>
    </source>
</evidence>
<dbReference type="Pfam" id="PF01566">
    <property type="entry name" value="Nramp"/>
    <property type="match status" value="1"/>
</dbReference>
<gene>
    <name evidence="8" type="primary">mntH_2</name>
    <name evidence="8" type="ORF">Rcae01_03872</name>
</gene>
<keyword evidence="9" id="KW-1185">Reference proteome</keyword>
<feature type="transmembrane region" description="Helical" evidence="7">
    <location>
        <begin position="143"/>
        <end position="161"/>
    </location>
</feature>
<reference evidence="8 9" key="1">
    <citation type="submission" date="2024-02" db="EMBL/GenBank/DDBJ databases">
        <title>Rhodopirellula caenicola NBRC 110016.</title>
        <authorList>
            <person name="Ichikawa N."/>
            <person name="Katano-Makiyama Y."/>
            <person name="Hidaka K."/>
        </authorList>
    </citation>
    <scope>NUCLEOTIDE SEQUENCE [LARGE SCALE GENOMIC DNA]</scope>
    <source>
        <strain evidence="8 9">NBRC 110016</strain>
    </source>
</reference>
<dbReference type="NCBIfam" id="NF037982">
    <property type="entry name" value="Nramp_1"/>
    <property type="match status" value="1"/>
</dbReference>
<comment type="caution">
    <text evidence="8">The sequence shown here is derived from an EMBL/GenBank/DDBJ whole genome shotgun (WGS) entry which is preliminary data.</text>
</comment>
<dbReference type="InterPro" id="IPR001046">
    <property type="entry name" value="NRAMP_fam"/>
</dbReference>
<protein>
    <submittedName>
        <fullName evidence="8">Divalent metal cation transporter MntH</fullName>
    </submittedName>
</protein>
<name>A0ABP9VU90_9BACT</name>
<dbReference type="EMBL" id="BAABRO010000009">
    <property type="protein sequence ID" value="GAA5508406.1"/>
    <property type="molecule type" value="Genomic_DNA"/>
</dbReference>
<feature type="transmembrane region" description="Helical" evidence="7">
    <location>
        <begin position="365"/>
        <end position="389"/>
    </location>
</feature>
<sequence>MRSLKQAKALKQAKTVMSDAEQPTRPRFRLASGPGLLVTAAFIGPGTVVTASRAGTEFGCTLLWTVLFAVIGTILLQSMAARLGILTGSGLSEAIRAVLKNSPWLRPMLGLVIIAIGFGNAAYQTGNLTGAVVGVSSLLGGSTQAWTAVLGIVTTLIIAVGRERLLQGVLVCLVVLLSIAFLYTAAAGMPSLGRVTAGLFVPRVTSQNLTLVLAMIGTTIVPYNLFLHASRSASTWHGVPENDAIRHSRWDTAVSISLGGLVTAAILLTASGAFFDQGIRWDTPDQIAAGLRPTLGVFSGHAFAIGLFCAGLTSAVTAPLATAYAVCGCLGWPADPSSKAFRAIAISVIAAGVTAAMMMHGSPVLTIVVAQVTNGMLLPIVAALMLVVIQKRTAGSPLAMSPAGVYAAWAVVAMVSLLGLWRVLAAVN</sequence>
<organism evidence="8 9">
    <name type="scientific">Novipirellula caenicola</name>
    <dbReference type="NCBI Taxonomy" id="1536901"/>
    <lineage>
        <taxon>Bacteria</taxon>
        <taxon>Pseudomonadati</taxon>
        <taxon>Planctomycetota</taxon>
        <taxon>Planctomycetia</taxon>
        <taxon>Pirellulales</taxon>
        <taxon>Pirellulaceae</taxon>
        <taxon>Novipirellula</taxon>
    </lineage>
</organism>
<evidence type="ECO:0000256" key="1">
    <source>
        <dbReference type="ARBA" id="ARBA00004141"/>
    </source>
</evidence>
<keyword evidence="2" id="KW-0813">Transport</keyword>
<dbReference type="PRINTS" id="PR00447">
    <property type="entry name" value="NATRESASSCMP"/>
</dbReference>